<dbReference type="NCBIfam" id="TIGR01930">
    <property type="entry name" value="AcCoA-C-Actrans"/>
    <property type="match status" value="1"/>
</dbReference>
<dbReference type="InterPro" id="IPR020617">
    <property type="entry name" value="Thiolase_C"/>
</dbReference>
<evidence type="ECO:0000256" key="4">
    <source>
        <dbReference type="PIRSR" id="PIRSR000429-1"/>
    </source>
</evidence>
<dbReference type="GO" id="GO:0003985">
    <property type="term" value="F:acetyl-CoA C-acetyltransferase activity"/>
    <property type="evidence" value="ECO:0007669"/>
    <property type="project" value="UniProtKB-EC"/>
</dbReference>
<dbReference type="Pfam" id="PF02803">
    <property type="entry name" value="Thiolase_C"/>
    <property type="match status" value="1"/>
</dbReference>
<sequence>MNDSANPNAQRDSIVIVGAARTPMGAFQGDFASLAAHDLGGAAIKAAVERAGVTADSVGEVLFGNCLMAGQGQAPARQALFKAGLSKSTGAVTFSKMCGSGMKAAMFAHDMLLAGTHEIMVAGGMESMTNAPYLLQKGRGGYRMGHDKLYDHMMLDGLEDAYQPGRSMGTFGEECADKYCFSREAQDAFAVASVMRARQAIESGAFEAEIVPVTVKERRGERVVSVDEGPGKARPEKIAQMKPAFRKDGTITAASSSSINDGAAALVMMTGRTAARVGARPLARIVGHTTHAQEPEWFSTAPIGATQHLLHKIGWKVTDVDLWEINEAFAVVPMALMEELKVGHDIVNVNGGACALGHPIGASGARILVTLLYALAARGLKRGVATLCIGGGEATAVALELM</sequence>
<dbReference type="SUPFAM" id="SSF53901">
    <property type="entry name" value="Thiolase-like"/>
    <property type="match status" value="2"/>
</dbReference>
<dbReference type="InterPro" id="IPR016039">
    <property type="entry name" value="Thiolase-like"/>
</dbReference>
<accession>A0A6J5CIM0</accession>
<dbReference type="CDD" id="cd00751">
    <property type="entry name" value="thiolase"/>
    <property type="match status" value="1"/>
</dbReference>
<evidence type="ECO:0000256" key="2">
    <source>
        <dbReference type="ARBA" id="ARBA00022679"/>
    </source>
</evidence>
<dbReference type="Gene3D" id="3.40.47.10">
    <property type="match status" value="2"/>
</dbReference>
<dbReference type="PROSITE" id="PS00099">
    <property type="entry name" value="THIOLASE_3"/>
    <property type="match status" value="1"/>
</dbReference>
<feature type="domain" description="Thiolase C-terminal" evidence="7">
    <location>
        <begin position="280"/>
        <end position="400"/>
    </location>
</feature>
<dbReference type="PANTHER" id="PTHR18919">
    <property type="entry name" value="ACETYL-COA C-ACYLTRANSFERASE"/>
    <property type="match status" value="1"/>
</dbReference>
<feature type="active site" description="Proton acceptor" evidence="4">
    <location>
        <position position="388"/>
    </location>
</feature>
<protein>
    <submittedName>
        <fullName evidence="8">Acetyl-CoA acetyltransferase</fullName>
        <ecNumber evidence="8">2.3.1.9</ecNumber>
    </submittedName>
</protein>
<keyword evidence="2 5" id="KW-0808">Transferase</keyword>
<reference evidence="8 9" key="1">
    <citation type="submission" date="2020-04" db="EMBL/GenBank/DDBJ databases">
        <authorList>
            <person name="De Canck E."/>
        </authorList>
    </citation>
    <scope>NUCLEOTIDE SEQUENCE [LARGE SCALE GENOMIC DNA]</scope>
    <source>
        <strain evidence="8 9">LMG 27174</strain>
    </source>
</reference>
<gene>
    <name evidence="8" type="primary">thlA_4</name>
    <name evidence="8" type="ORF">LMG27174_06486</name>
</gene>
<proteinExistence type="inferred from homology"/>
<dbReference type="EC" id="2.3.1.9" evidence="8"/>
<dbReference type="PIRSF" id="PIRSF000429">
    <property type="entry name" value="Ac-CoA_Ac_transf"/>
    <property type="match status" value="1"/>
</dbReference>
<evidence type="ECO:0000313" key="8">
    <source>
        <dbReference type="EMBL" id="CAB3738658.1"/>
    </source>
</evidence>
<dbReference type="InterPro" id="IPR020616">
    <property type="entry name" value="Thiolase_N"/>
</dbReference>
<comment type="similarity">
    <text evidence="1 5">Belongs to the thiolase-like superfamily. Thiolase family.</text>
</comment>
<dbReference type="PANTHER" id="PTHR18919:SF138">
    <property type="entry name" value="ACETYL-COA C-ACETYLTRANSFERASE"/>
    <property type="match status" value="1"/>
</dbReference>
<dbReference type="InterPro" id="IPR002155">
    <property type="entry name" value="Thiolase"/>
</dbReference>
<name>A0A6J5CIM0_9BURK</name>
<feature type="active site" description="Proton acceptor" evidence="4">
    <location>
        <position position="358"/>
    </location>
</feature>
<dbReference type="AlphaFoldDB" id="A0A6J5CIM0"/>
<evidence type="ECO:0000259" key="6">
    <source>
        <dbReference type="Pfam" id="PF00108"/>
    </source>
</evidence>
<evidence type="ECO:0000259" key="7">
    <source>
        <dbReference type="Pfam" id="PF02803"/>
    </source>
</evidence>
<dbReference type="Proteomes" id="UP000494205">
    <property type="component" value="Unassembled WGS sequence"/>
</dbReference>
<evidence type="ECO:0000256" key="1">
    <source>
        <dbReference type="ARBA" id="ARBA00010982"/>
    </source>
</evidence>
<organism evidence="8 9">
    <name type="scientific">Paraburkholderia rhynchosiae</name>
    <dbReference type="NCBI Taxonomy" id="487049"/>
    <lineage>
        <taxon>Bacteria</taxon>
        <taxon>Pseudomonadati</taxon>
        <taxon>Pseudomonadota</taxon>
        <taxon>Betaproteobacteria</taxon>
        <taxon>Burkholderiales</taxon>
        <taxon>Burkholderiaceae</taxon>
        <taxon>Paraburkholderia</taxon>
    </lineage>
</organism>
<keyword evidence="3 5" id="KW-0012">Acyltransferase</keyword>
<evidence type="ECO:0000313" key="9">
    <source>
        <dbReference type="Proteomes" id="UP000494205"/>
    </source>
</evidence>
<feature type="domain" description="Thiolase N-terminal" evidence="6">
    <location>
        <begin position="14"/>
        <end position="270"/>
    </location>
</feature>
<evidence type="ECO:0000256" key="3">
    <source>
        <dbReference type="ARBA" id="ARBA00023315"/>
    </source>
</evidence>
<dbReference type="InterPro" id="IPR020610">
    <property type="entry name" value="Thiolase_AS"/>
</dbReference>
<evidence type="ECO:0000256" key="5">
    <source>
        <dbReference type="RuleBase" id="RU003557"/>
    </source>
</evidence>
<feature type="active site" description="Acyl-thioester intermediate" evidence="4">
    <location>
        <position position="98"/>
    </location>
</feature>
<dbReference type="Pfam" id="PF00108">
    <property type="entry name" value="Thiolase_N"/>
    <property type="match status" value="1"/>
</dbReference>
<dbReference type="EMBL" id="CADIJZ010000038">
    <property type="protein sequence ID" value="CAB3738658.1"/>
    <property type="molecule type" value="Genomic_DNA"/>
</dbReference>